<feature type="transmembrane region" description="Helical" evidence="3">
    <location>
        <begin position="42"/>
        <end position="59"/>
    </location>
</feature>
<dbReference type="EMBL" id="MLYV02000732">
    <property type="protein sequence ID" value="PSR78662.1"/>
    <property type="molecule type" value="Genomic_DNA"/>
</dbReference>
<evidence type="ECO:0008006" key="6">
    <source>
        <dbReference type="Google" id="ProtNLM"/>
    </source>
</evidence>
<dbReference type="Proteomes" id="UP000186601">
    <property type="component" value="Unassembled WGS sequence"/>
</dbReference>
<keyword evidence="3" id="KW-0812">Transmembrane</keyword>
<feature type="region of interest" description="Disordered" evidence="2">
    <location>
        <begin position="441"/>
        <end position="484"/>
    </location>
</feature>
<dbReference type="STRING" id="98765.A0A2R6NWX8"/>
<feature type="compositionally biased region" description="Acidic residues" evidence="2">
    <location>
        <begin position="475"/>
        <end position="484"/>
    </location>
</feature>
<organism evidence="4 5">
    <name type="scientific">Hermanssonia centrifuga</name>
    <dbReference type="NCBI Taxonomy" id="98765"/>
    <lineage>
        <taxon>Eukaryota</taxon>
        <taxon>Fungi</taxon>
        <taxon>Dikarya</taxon>
        <taxon>Basidiomycota</taxon>
        <taxon>Agaricomycotina</taxon>
        <taxon>Agaricomycetes</taxon>
        <taxon>Polyporales</taxon>
        <taxon>Meruliaceae</taxon>
        <taxon>Hermanssonia</taxon>
    </lineage>
</organism>
<dbReference type="GO" id="GO:0016491">
    <property type="term" value="F:oxidoreductase activity"/>
    <property type="evidence" value="ECO:0007669"/>
    <property type="project" value="UniProtKB-KW"/>
</dbReference>
<dbReference type="PANTHER" id="PTHR43157">
    <property type="entry name" value="PHOSPHATIDYLINOSITOL-GLYCAN BIOSYNTHESIS CLASS F PROTEIN-RELATED"/>
    <property type="match status" value="1"/>
</dbReference>
<evidence type="ECO:0000256" key="3">
    <source>
        <dbReference type="SAM" id="Phobius"/>
    </source>
</evidence>
<feature type="region of interest" description="Disordered" evidence="2">
    <location>
        <begin position="276"/>
        <end position="301"/>
    </location>
</feature>
<dbReference type="OrthoDB" id="191979at2759"/>
<feature type="region of interest" description="Disordered" evidence="2">
    <location>
        <begin position="388"/>
        <end position="415"/>
    </location>
</feature>
<keyword evidence="5" id="KW-1185">Reference proteome</keyword>
<feature type="region of interest" description="Disordered" evidence="2">
    <location>
        <begin position="508"/>
        <end position="546"/>
    </location>
</feature>
<keyword evidence="1" id="KW-0560">Oxidoreductase</keyword>
<dbReference type="InterPro" id="IPR036291">
    <property type="entry name" value="NAD(P)-bd_dom_sf"/>
</dbReference>
<evidence type="ECO:0000256" key="2">
    <source>
        <dbReference type="SAM" id="MobiDB-lite"/>
    </source>
</evidence>
<gene>
    <name evidence="4" type="ORF">PHLCEN_2v7313</name>
</gene>
<keyword evidence="3" id="KW-0472">Membrane</keyword>
<name>A0A2R6NWX8_9APHY</name>
<comment type="caution">
    <text evidence="4">The sequence shown here is derived from an EMBL/GenBank/DDBJ whole genome shotgun (WGS) entry which is preliminary data.</text>
</comment>
<feature type="transmembrane region" description="Helical" evidence="3">
    <location>
        <begin position="184"/>
        <end position="203"/>
    </location>
</feature>
<reference evidence="4 5" key="1">
    <citation type="submission" date="2018-02" db="EMBL/GenBank/DDBJ databases">
        <title>Genome sequence of the basidiomycete white-rot fungus Phlebia centrifuga.</title>
        <authorList>
            <person name="Granchi Z."/>
            <person name="Peng M."/>
            <person name="de Vries R.P."/>
            <person name="Hilden K."/>
            <person name="Makela M.R."/>
            <person name="Grigoriev I."/>
            <person name="Riley R."/>
        </authorList>
    </citation>
    <scope>NUCLEOTIDE SEQUENCE [LARGE SCALE GENOMIC DNA]</scope>
    <source>
        <strain evidence="4 5">FBCC195</strain>
    </source>
</reference>
<evidence type="ECO:0000256" key="1">
    <source>
        <dbReference type="ARBA" id="ARBA00023002"/>
    </source>
</evidence>
<keyword evidence="3" id="KW-1133">Transmembrane helix</keyword>
<evidence type="ECO:0000313" key="5">
    <source>
        <dbReference type="Proteomes" id="UP000186601"/>
    </source>
</evidence>
<protein>
    <recommendedName>
        <fullName evidence="6">Ketoreductase (KR) domain-containing protein</fullName>
    </recommendedName>
</protein>
<evidence type="ECO:0000313" key="4">
    <source>
        <dbReference type="EMBL" id="PSR78662.1"/>
    </source>
</evidence>
<sequence length="546" mass="60027">FQWDRRHASSTSGPISPLQEFIPMVLQVAYTLASKILPSERYVHVGVSILGLVITYAFAQGRTTDRERDLHARTIIVTGAFTPLGLTLVSNLASRGAHIIAISPYPLSHPQPSLLIPALRTATNNPNIYADYADLSSPASIRDFCTRFLTGDDQRLDALLFAHEYQGIGSLFSSKQSHEEKREVGSLATFLMATLLLPALLVAPVERDIRIVNVVDPFYAAATPSFTSHLLASMTSSSSASSTHRSVFLHEGYRALRSIVFTRHLQRILNALPNRAPTLDPSLPGKDDTRPPQAAASTEASATTANPFPSNIIAISVCPGISRSQTISNLFGAEREGDPEGWSRFGTVLYFLFFPIIWLFSKGSNMAMQSILHVLFLPTPFKRALAQASAAVNPPSSEPSEKPEPSANASGKRTRVEDMFTEVLKPGALYRECSVATISVAPLPEPPKQAQDAEQKAKADKKAGGGKKDKKVEEDLVIEDDGEYGGEAIGRVVWEWYELHLKTWEKAEKDKEEAEKDKEQVNKSKEHVAEEQEHRDKTDRSKPKSD</sequence>
<proteinExistence type="predicted"/>
<dbReference type="Gene3D" id="3.40.50.720">
    <property type="entry name" value="NAD(P)-binding Rossmann-like Domain"/>
    <property type="match status" value="1"/>
</dbReference>
<feature type="non-terminal residue" evidence="4">
    <location>
        <position position="1"/>
    </location>
</feature>
<dbReference type="PANTHER" id="PTHR43157:SF31">
    <property type="entry name" value="PHOSPHATIDYLINOSITOL-GLYCAN BIOSYNTHESIS CLASS F PROTEIN"/>
    <property type="match status" value="1"/>
</dbReference>
<dbReference type="AlphaFoldDB" id="A0A2R6NWX8"/>
<feature type="compositionally biased region" description="Basic and acidic residues" evidence="2">
    <location>
        <begin position="451"/>
        <end position="474"/>
    </location>
</feature>
<accession>A0A2R6NWX8</accession>
<dbReference type="SUPFAM" id="SSF51735">
    <property type="entry name" value="NAD(P)-binding Rossmann-fold domains"/>
    <property type="match status" value="1"/>
</dbReference>